<evidence type="ECO:0000313" key="9">
    <source>
        <dbReference type="Proteomes" id="UP000000442"/>
    </source>
</evidence>
<dbReference type="InterPro" id="IPR041854">
    <property type="entry name" value="BFD-like_2Fe2S-bd_dom_sf"/>
</dbReference>
<dbReference type="Gene3D" id="3.50.50.60">
    <property type="entry name" value="FAD/NAD(P)-binding domain"/>
    <property type="match status" value="3"/>
</dbReference>
<dbReference type="InterPro" id="IPR006076">
    <property type="entry name" value="FAD-dep_OxRdtase"/>
</dbReference>
<organism evidence="8 9">
    <name type="scientific">Desulforapulum autotrophicum (strain ATCC 43914 / DSM 3382 / VKM B-1955 / HRM2)</name>
    <name type="common">Desulfobacterium autotrophicum</name>
    <dbReference type="NCBI Taxonomy" id="177437"/>
    <lineage>
        <taxon>Bacteria</taxon>
        <taxon>Pseudomonadati</taxon>
        <taxon>Thermodesulfobacteriota</taxon>
        <taxon>Desulfobacteria</taxon>
        <taxon>Desulfobacterales</taxon>
        <taxon>Desulfobacteraceae</taxon>
        <taxon>Desulforapulum</taxon>
    </lineage>
</organism>
<dbReference type="Gene3D" id="1.10.10.1100">
    <property type="entry name" value="BFD-like [2Fe-2S]-binding domain"/>
    <property type="match status" value="1"/>
</dbReference>
<protein>
    <recommendedName>
        <fullName evidence="6">Glycerol-3-phosphate dehydrogenase</fullName>
        <ecNumber evidence="6">1.1.5.3</ecNumber>
    </recommendedName>
</protein>
<feature type="domain" description="FAD dependent oxidoreductase" evidence="7">
    <location>
        <begin position="9"/>
        <end position="352"/>
    </location>
</feature>
<evidence type="ECO:0000256" key="2">
    <source>
        <dbReference type="ARBA" id="ARBA00007330"/>
    </source>
</evidence>
<dbReference type="eggNOG" id="COG0578">
    <property type="taxonomic scope" value="Bacteria"/>
</dbReference>
<dbReference type="SUPFAM" id="SSF51905">
    <property type="entry name" value="FAD/NAD(P)-binding domain"/>
    <property type="match status" value="1"/>
</dbReference>
<dbReference type="InterPro" id="IPR036188">
    <property type="entry name" value="FAD/NAD-bd_sf"/>
</dbReference>
<dbReference type="GO" id="GO:0006072">
    <property type="term" value="P:glycerol-3-phosphate metabolic process"/>
    <property type="evidence" value="ECO:0007669"/>
    <property type="project" value="UniProtKB-UniRule"/>
</dbReference>
<evidence type="ECO:0000256" key="6">
    <source>
        <dbReference type="RuleBase" id="RU361217"/>
    </source>
</evidence>
<dbReference type="AlphaFoldDB" id="C0QJN7"/>
<dbReference type="Pfam" id="PF01266">
    <property type="entry name" value="DAO"/>
    <property type="match status" value="1"/>
</dbReference>
<dbReference type="RefSeq" id="WP_012663134.1">
    <property type="nucleotide sequence ID" value="NC_012108.1"/>
</dbReference>
<keyword evidence="4" id="KW-0274">FAD</keyword>
<evidence type="ECO:0000256" key="1">
    <source>
        <dbReference type="ARBA" id="ARBA00001974"/>
    </source>
</evidence>
<dbReference type="Proteomes" id="UP000000442">
    <property type="component" value="Chromosome"/>
</dbReference>
<dbReference type="HOGENOM" id="CLU_015740_0_1_7"/>
<keyword evidence="3 6" id="KW-0285">Flavoprotein</keyword>
<dbReference type="OrthoDB" id="9766796at2"/>
<dbReference type="SUPFAM" id="SSF54373">
    <property type="entry name" value="FAD-linked reductases, C-terminal domain"/>
    <property type="match status" value="1"/>
</dbReference>
<name>C0QJN7_DESAH</name>
<dbReference type="GO" id="GO:0004368">
    <property type="term" value="F:glycerol-3-phosphate dehydrogenase (quinone) activity"/>
    <property type="evidence" value="ECO:0007669"/>
    <property type="project" value="UniProtKB-EC"/>
</dbReference>
<evidence type="ECO:0000256" key="3">
    <source>
        <dbReference type="ARBA" id="ARBA00022630"/>
    </source>
</evidence>
<dbReference type="PANTHER" id="PTHR11985">
    <property type="entry name" value="GLYCEROL-3-PHOSPHATE DEHYDROGENASE"/>
    <property type="match status" value="1"/>
</dbReference>
<comment type="cofactor">
    <cofactor evidence="1 6">
        <name>FAD</name>
        <dbReference type="ChEBI" id="CHEBI:57692"/>
    </cofactor>
</comment>
<evidence type="ECO:0000313" key="8">
    <source>
        <dbReference type="EMBL" id="ACN13890.1"/>
    </source>
</evidence>
<sequence>MEKTIETQVLVIGGGATGTGIARDLALRGVKLILIEKSDLNAGASGANHGLLHSGARYVYTDAEAAMECLAEGSLLKQIAPHCIEDTGGLFVAVSGDEEGYIADFPGLCQRSGIPCQSLNLKEVREMEPCLSPNLIAAFGVPDAAIDPFKLSIENLNDALNRGGQYYDHARLESFIVEHHRIAGARILNMETRELFVIKADIYVSATGAWADCVAARAGVHIPMVYSKGSLLVTGRRMATRAINRLRHPSNGDILMPGGVVSILGTTSVRTASPDNLFPSVEEVDMIIDQGEPMIPALGHCRFIRAYSGVRPLVSAGGGDDRTVSRGFSLLDHARDGVDNFITITGGKLTTFRLMAERTSDMVCGKLGISAACQTRDLILPRTAGGGWTEPGVALGQKFFSRTKGDPLLCECEMVPASAIDSLVSTIRKNWAKPDLLAIALRSRIGKGPCQGAFCSVRVLSHLYNQEEVEGPQGADGLRRFLNERWKGEHALLWGTVLGQSSLKEMIHCGLFCLELEPPYESGDQTGEPTGGQR</sequence>
<dbReference type="STRING" id="177437.HRM2_07760"/>
<dbReference type="EMBL" id="CP001087">
    <property type="protein sequence ID" value="ACN13890.1"/>
    <property type="molecule type" value="Genomic_DNA"/>
</dbReference>
<comment type="similarity">
    <text evidence="2 6">Belongs to the FAD-dependent glycerol-3-phosphate dehydrogenase family.</text>
</comment>
<dbReference type="PROSITE" id="PS00977">
    <property type="entry name" value="FAD_G3PDH_1"/>
    <property type="match status" value="1"/>
</dbReference>
<evidence type="ECO:0000256" key="4">
    <source>
        <dbReference type="ARBA" id="ARBA00022827"/>
    </source>
</evidence>
<keyword evidence="9" id="KW-1185">Reference proteome</keyword>
<dbReference type="KEGG" id="dat:HRM2_07760"/>
<keyword evidence="5 6" id="KW-0560">Oxidoreductase</keyword>
<dbReference type="InterPro" id="IPR000447">
    <property type="entry name" value="G3P_DH_FAD-dep"/>
</dbReference>
<dbReference type="GO" id="GO:0009331">
    <property type="term" value="C:glycerol-3-phosphate dehydrogenase (FAD) complex"/>
    <property type="evidence" value="ECO:0007669"/>
    <property type="project" value="UniProtKB-UniRule"/>
</dbReference>
<comment type="catalytic activity">
    <reaction evidence="6">
        <text>a quinone + sn-glycerol 3-phosphate = dihydroxyacetone phosphate + a quinol</text>
        <dbReference type="Rhea" id="RHEA:18977"/>
        <dbReference type="ChEBI" id="CHEBI:24646"/>
        <dbReference type="ChEBI" id="CHEBI:57597"/>
        <dbReference type="ChEBI" id="CHEBI:57642"/>
        <dbReference type="ChEBI" id="CHEBI:132124"/>
        <dbReference type="EC" id="1.1.5.3"/>
    </reaction>
</comment>
<dbReference type="EC" id="1.1.5.3" evidence="6"/>
<accession>C0QJN7</accession>
<evidence type="ECO:0000256" key="5">
    <source>
        <dbReference type="ARBA" id="ARBA00023002"/>
    </source>
</evidence>
<gene>
    <name evidence="8" type="primary">glpA2</name>
    <name evidence="8" type="ordered locus">HRM2_07760</name>
</gene>
<evidence type="ECO:0000259" key="7">
    <source>
        <dbReference type="Pfam" id="PF01266"/>
    </source>
</evidence>
<reference evidence="8 9" key="1">
    <citation type="journal article" date="2009" name="Environ. Microbiol.">
        <title>Genome sequence of Desulfobacterium autotrophicum HRM2, a marine sulfate reducer oxidizing organic carbon completely to carbon dioxide.</title>
        <authorList>
            <person name="Strittmatter A.W."/>
            <person name="Liesegang H."/>
            <person name="Rabus R."/>
            <person name="Decker I."/>
            <person name="Amann J."/>
            <person name="Andres S."/>
            <person name="Henne A."/>
            <person name="Fricke W.F."/>
            <person name="Martinez-Arias R."/>
            <person name="Bartels D."/>
            <person name="Goesmann A."/>
            <person name="Krause L."/>
            <person name="Puehler A."/>
            <person name="Klenk H.P."/>
            <person name="Richter M."/>
            <person name="Schuler M."/>
            <person name="Gloeckner F.O."/>
            <person name="Meyerdierks A."/>
            <person name="Gottschalk G."/>
            <person name="Amann R."/>
        </authorList>
    </citation>
    <scope>NUCLEOTIDE SEQUENCE [LARGE SCALE GENOMIC DNA]</scope>
    <source>
        <strain evidence="9">ATCC 43914 / DSM 3382 / HRM2</strain>
    </source>
</reference>
<dbReference type="PANTHER" id="PTHR11985:SF15">
    <property type="entry name" value="GLYCEROL-3-PHOSPHATE DEHYDROGENASE, MITOCHONDRIAL"/>
    <property type="match status" value="1"/>
</dbReference>
<proteinExistence type="inferred from homology"/>
<dbReference type="PRINTS" id="PR01001">
    <property type="entry name" value="FADG3PDH"/>
</dbReference>